<keyword evidence="1" id="KW-1133">Transmembrane helix</keyword>
<keyword evidence="4" id="KW-1185">Reference proteome</keyword>
<evidence type="ECO:0000256" key="1">
    <source>
        <dbReference type="SAM" id="Phobius"/>
    </source>
</evidence>
<feature type="transmembrane region" description="Helical" evidence="1">
    <location>
        <begin position="546"/>
        <end position="565"/>
    </location>
</feature>
<sequence length="619" mass="71651">MNKLLEFRRGLLLAYLTLKELEKKGGARHFNWPMFYFHRFWRLTPPYMLILLADVGLYRYIGDGPYWSGFDEDNCKKTWWWNLLYINNFQVDKMTNQKVFGGAQINSTAPPTMKSSVILGIIAFLVIAGTLIDFYHKFWPMFMPSLPRKEFPPKITETSFGYSQDTSPLLNDDKKTEEREPGTLAKLFISFSFYSNGKKLLNTSRSADSLTAVNGMRFLSISWVVLCHAYGFVKSSARNVRSVTADFLPRWTFQAIANAYVSVDSFFALSGLLLAYLTMKELEKKGSVRHFNWPMFYFHRFWRLTPPYMLIMLADMALLRYVGEGPYWKYEGPNTDTDNCKETWWWNLLYINNFQLDKSCFGHAWYLANDMQFFVLSPLMLIPLFYNGVVGICVCFLFLLATCITTGVISSHYDLPPTTFSSKNSDEYFRYFYVKPWCRIGPYVVGIIFGYLLHKMKGRIKLNKVINLSIWTIVAALAIVILYGLRDYIKDFTTLDDSMETAVAALYNATHRTLWGVCVCWVIFAYATGHGGFVNTLLSWEGFVPLARLSYCVYLVHIFVFYAYIMDRRLPIYLDDLTGIYIFLGGLVLSNLVAFVCSLMFEAPMLGLEKIIFKRGKQK</sequence>
<evidence type="ECO:0000313" key="3">
    <source>
        <dbReference type="EMBL" id="KAK3087848.1"/>
    </source>
</evidence>
<dbReference type="GO" id="GO:0016747">
    <property type="term" value="F:acyltransferase activity, transferring groups other than amino-acyl groups"/>
    <property type="evidence" value="ECO:0007669"/>
    <property type="project" value="InterPro"/>
</dbReference>
<feature type="transmembrane region" description="Helical" evidence="1">
    <location>
        <begin position="253"/>
        <end position="279"/>
    </location>
</feature>
<comment type="caution">
    <text evidence="3">The sequence shown here is derived from an EMBL/GenBank/DDBJ whole genome shotgun (WGS) entry which is preliminary data.</text>
</comment>
<feature type="transmembrane region" description="Helical" evidence="1">
    <location>
        <begin position="465"/>
        <end position="485"/>
    </location>
</feature>
<evidence type="ECO:0000259" key="2">
    <source>
        <dbReference type="Pfam" id="PF01757"/>
    </source>
</evidence>
<feature type="transmembrane region" description="Helical" evidence="1">
    <location>
        <begin position="514"/>
        <end position="534"/>
    </location>
</feature>
<dbReference type="PANTHER" id="PTHR11161">
    <property type="entry name" value="O-ACYLTRANSFERASE"/>
    <property type="match status" value="1"/>
</dbReference>
<feature type="transmembrane region" description="Helical" evidence="1">
    <location>
        <begin position="580"/>
        <end position="601"/>
    </location>
</feature>
<protein>
    <recommendedName>
        <fullName evidence="2">Acyltransferase 3 domain-containing protein</fullName>
    </recommendedName>
</protein>
<dbReference type="Pfam" id="PF01757">
    <property type="entry name" value="Acyl_transf_3"/>
    <property type="match status" value="1"/>
</dbReference>
<feature type="transmembrane region" description="Helical" evidence="1">
    <location>
        <begin position="433"/>
        <end position="453"/>
    </location>
</feature>
<dbReference type="EMBL" id="VSWD01000011">
    <property type="protein sequence ID" value="KAK3087848.1"/>
    <property type="molecule type" value="Genomic_DNA"/>
</dbReference>
<dbReference type="InterPro" id="IPR052728">
    <property type="entry name" value="O2_lipid_transport_reg"/>
</dbReference>
<keyword evidence="1" id="KW-0812">Transmembrane</keyword>
<organism evidence="3 4">
    <name type="scientific">Pinctada imbricata</name>
    <name type="common">Atlantic pearl-oyster</name>
    <name type="synonym">Pinctada martensii</name>
    <dbReference type="NCBI Taxonomy" id="66713"/>
    <lineage>
        <taxon>Eukaryota</taxon>
        <taxon>Metazoa</taxon>
        <taxon>Spiralia</taxon>
        <taxon>Lophotrochozoa</taxon>
        <taxon>Mollusca</taxon>
        <taxon>Bivalvia</taxon>
        <taxon>Autobranchia</taxon>
        <taxon>Pteriomorphia</taxon>
        <taxon>Pterioida</taxon>
        <taxon>Pterioidea</taxon>
        <taxon>Pteriidae</taxon>
        <taxon>Pinctada</taxon>
    </lineage>
</organism>
<reference evidence="3" key="1">
    <citation type="submission" date="2019-08" db="EMBL/GenBank/DDBJ databases">
        <title>The improved chromosome-level genome for the pearl oyster Pinctada fucata martensii using PacBio sequencing and Hi-C.</title>
        <authorList>
            <person name="Zheng Z."/>
        </authorList>
    </citation>
    <scope>NUCLEOTIDE SEQUENCE</scope>
    <source>
        <strain evidence="3">ZZ-2019</strain>
        <tissue evidence="3">Adductor muscle</tissue>
    </source>
</reference>
<feature type="transmembrane region" description="Helical" evidence="1">
    <location>
        <begin position="389"/>
        <end position="413"/>
    </location>
</feature>
<name>A0AA88XUB8_PINIB</name>
<feature type="domain" description="Acyltransferase 3" evidence="2">
    <location>
        <begin position="212"/>
        <end position="598"/>
    </location>
</feature>
<gene>
    <name evidence="3" type="ORF">FSP39_011445</name>
</gene>
<dbReference type="Proteomes" id="UP001186944">
    <property type="component" value="Unassembled WGS sequence"/>
</dbReference>
<dbReference type="PANTHER" id="PTHR11161:SF0">
    <property type="entry name" value="O-ACYLTRANSFERASE LIKE PROTEIN"/>
    <property type="match status" value="1"/>
</dbReference>
<feature type="transmembrane region" description="Helical" evidence="1">
    <location>
        <begin position="215"/>
        <end position="233"/>
    </location>
</feature>
<dbReference type="InterPro" id="IPR002656">
    <property type="entry name" value="Acyl_transf_3_dom"/>
</dbReference>
<evidence type="ECO:0000313" key="4">
    <source>
        <dbReference type="Proteomes" id="UP001186944"/>
    </source>
</evidence>
<accession>A0AA88XUB8</accession>
<keyword evidence="1" id="KW-0472">Membrane</keyword>
<proteinExistence type="predicted"/>
<dbReference type="AlphaFoldDB" id="A0AA88XUB8"/>
<feature type="transmembrane region" description="Helical" evidence="1">
    <location>
        <begin position="117"/>
        <end position="135"/>
    </location>
</feature>
<feature type="transmembrane region" description="Helical" evidence="1">
    <location>
        <begin position="40"/>
        <end position="61"/>
    </location>
</feature>